<dbReference type="OrthoDB" id="9766983at2"/>
<dbReference type="STRING" id="375760.SAMN04488073_0676"/>
<sequence>MDLFDTLIVGGRYFDGTGEPSRMTHVGIKDGKVTRLFDEEPDHALAREVIDARGCWVTPGFLDTHTHYDAELLVSPSLSESVRHGVTTVLIGSCSLSMVCSEAEDASDIFTRVETVPREKVLPILQEYKTWRSPREWVEFVDRHPLGPNVISFLGHSDLRTAVMGLHRATDRAVTPTEAEQARMEGLLEEALQEGFLGLSTMCLKWDKVDGDREWSKSLPSTYARWREVSRLNRILRRYGRVHQGAPNAANPLQVTQYLRETLGWLRRPLKTTLIAMIDLKGNPTVRPMASLVGWLANTLGGNFRWQLLPTPFTVYADGMDIVLFEEFGAGEMALDIRDQLERNELLKDEQYRRNFRKFYKEKLSPRVWQRDFGDAVILGCPDASVVGRNFAELAAERGVHVVDFFLDMVVAHGRALRWYTTVGNHRQDRLRKMVNHPGALITFSDAGAHLRNMAFYNLPLRFLKLVRDSHEEGTPVMSLERAVHRLTGEQADWLGIDAGHLRVGDRADVAVLDPRGLDQDLERVEWAEMQNFGLERMVNRVPGCVRHVLINGRKAVIEGEIEPDLGRTVGFGRFLRAGDRKATATEGM</sequence>
<name>A0A1I6GFE2_9GAMM</name>
<dbReference type="InterPro" id="IPR050378">
    <property type="entry name" value="Metallo-dep_Hydrolases_sf"/>
</dbReference>
<dbReference type="EMBL" id="FOYV01000001">
    <property type="protein sequence ID" value="SFR40912.1"/>
    <property type="molecule type" value="Genomic_DNA"/>
</dbReference>
<dbReference type="Gene3D" id="3.20.20.140">
    <property type="entry name" value="Metal-dependent hydrolases"/>
    <property type="match status" value="1"/>
</dbReference>
<dbReference type="Proteomes" id="UP000199290">
    <property type="component" value="Unassembled WGS sequence"/>
</dbReference>
<proteinExistence type="predicted"/>
<dbReference type="GO" id="GO:0016812">
    <property type="term" value="F:hydrolase activity, acting on carbon-nitrogen (but not peptide) bonds, in cyclic amides"/>
    <property type="evidence" value="ECO:0007669"/>
    <property type="project" value="TreeGrafter"/>
</dbReference>
<dbReference type="GO" id="GO:0005829">
    <property type="term" value="C:cytosol"/>
    <property type="evidence" value="ECO:0007669"/>
    <property type="project" value="TreeGrafter"/>
</dbReference>
<keyword evidence="3" id="KW-1185">Reference proteome</keyword>
<dbReference type="PANTHER" id="PTHR11647">
    <property type="entry name" value="HYDRANTOINASE/DIHYDROPYRIMIDINASE FAMILY MEMBER"/>
    <property type="match status" value="1"/>
</dbReference>
<dbReference type="InterPro" id="IPR032466">
    <property type="entry name" value="Metal_Hydrolase"/>
</dbReference>
<dbReference type="SUPFAM" id="SSF51556">
    <property type="entry name" value="Metallo-dependent hydrolases"/>
    <property type="match status" value="1"/>
</dbReference>
<dbReference type="SUPFAM" id="SSF51338">
    <property type="entry name" value="Composite domain of metallo-dependent hydrolases"/>
    <property type="match status" value="1"/>
</dbReference>
<dbReference type="Pfam" id="PF07969">
    <property type="entry name" value="Amidohydro_3"/>
    <property type="match status" value="1"/>
</dbReference>
<evidence type="ECO:0000313" key="2">
    <source>
        <dbReference type="EMBL" id="SFR40912.1"/>
    </source>
</evidence>
<dbReference type="PANTHER" id="PTHR11647:SF1">
    <property type="entry name" value="COLLAPSIN RESPONSE MEDIATOR PROTEIN"/>
    <property type="match status" value="1"/>
</dbReference>
<evidence type="ECO:0000313" key="3">
    <source>
        <dbReference type="Proteomes" id="UP000199290"/>
    </source>
</evidence>
<dbReference type="InterPro" id="IPR013108">
    <property type="entry name" value="Amidohydro_3"/>
</dbReference>
<dbReference type="RefSeq" id="WP_091986046.1">
    <property type="nucleotide sequence ID" value="NZ_FOYV01000001.1"/>
</dbReference>
<organism evidence="2 3">
    <name type="scientific">Marinobacter gudaonensis</name>
    <dbReference type="NCBI Taxonomy" id="375760"/>
    <lineage>
        <taxon>Bacteria</taxon>
        <taxon>Pseudomonadati</taxon>
        <taxon>Pseudomonadota</taxon>
        <taxon>Gammaproteobacteria</taxon>
        <taxon>Pseudomonadales</taxon>
        <taxon>Marinobacteraceae</taxon>
        <taxon>Marinobacter</taxon>
    </lineage>
</organism>
<evidence type="ECO:0000259" key="1">
    <source>
        <dbReference type="Pfam" id="PF07969"/>
    </source>
</evidence>
<accession>A0A1I6GFE2</accession>
<dbReference type="AlphaFoldDB" id="A0A1I6GFE2"/>
<dbReference type="InterPro" id="IPR011059">
    <property type="entry name" value="Metal-dep_hydrolase_composite"/>
</dbReference>
<feature type="domain" description="Amidohydrolase 3" evidence="1">
    <location>
        <begin position="48"/>
        <end position="201"/>
    </location>
</feature>
<gene>
    <name evidence="2" type="ORF">SAMN04488073_0676</name>
</gene>
<reference evidence="3" key="1">
    <citation type="submission" date="2016-10" db="EMBL/GenBank/DDBJ databases">
        <authorList>
            <person name="Varghese N."/>
            <person name="Submissions S."/>
        </authorList>
    </citation>
    <scope>NUCLEOTIDE SEQUENCE [LARGE SCALE GENOMIC DNA]</scope>
    <source>
        <strain evidence="3">CGMCC 1.6294</strain>
    </source>
</reference>
<protein>
    <submittedName>
        <fullName evidence="2">N-acyl-D-aspartate/D-glutamate deacylase</fullName>
    </submittedName>
</protein>